<organism evidence="3">
    <name type="scientific">Amorphochlora amoebiformis</name>
    <dbReference type="NCBI Taxonomy" id="1561963"/>
    <lineage>
        <taxon>Eukaryota</taxon>
        <taxon>Sar</taxon>
        <taxon>Rhizaria</taxon>
        <taxon>Cercozoa</taxon>
        <taxon>Chlorarachniophyceae</taxon>
        <taxon>Amorphochlora</taxon>
    </lineage>
</organism>
<keyword evidence="1" id="KW-1133">Transmembrane helix</keyword>
<accession>A0A7S0DJL5</accession>
<feature type="transmembrane region" description="Helical" evidence="1">
    <location>
        <begin position="329"/>
        <end position="348"/>
    </location>
</feature>
<proteinExistence type="predicted"/>
<protein>
    <recommendedName>
        <fullName evidence="2">Calcineurin-like phosphoesterase domain-containing protein</fullName>
    </recommendedName>
</protein>
<dbReference type="InterPro" id="IPR004843">
    <property type="entry name" value="Calcineurin-like_PHP"/>
</dbReference>
<dbReference type="PANTHER" id="PTHR32440">
    <property type="entry name" value="PHOSPHATASE DCR2-RELATED-RELATED"/>
    <property type="match status" value="1"/>
</dbReference>
<dbReference type="EMBL" id="HBEM01020858">
    <property type="protein sequence ID" value="CAD8455348.1"/>
    <property type="molecule type" value="Transcribed_RNA"/>
</dbReference>
<gene>
    <name evidence="3" type="ORF">LAMO00422_LOCUS14292</name>
</gene>
<dbReference type="PANTHER" id="PTHR32440:SF0">
    <property type="entry name" value="PHOSPHATASE DCR2-RELATED"/>
    <property type="match status" value="1"/>
</dbReference>
<dbReference type="GO" id="GO:0005737">
    <property type="term" value="C:cytoplasm"/>
    <property type="evidence" value="ECO:0007669"/>
    <property type="project" value="TreeGrafter"/>
</dbReference>
<dbReference type="GO" id="GO:0016788">
    <property type="term" value="F:hydrolase activity, acting on ester bonds"/>
    <property type="evidence" value="ECO:0007669"/>
    <property type="project" value="TreeGrafter"/>
</dbReference>
<keyword evidence="1" id="KW-0812">Transmembrane</keyword>
<evidence type="ECO:0000313" key="3">
    <source>
        <dbReference type="EMBL" id="CAD8455348.1"/>
    </source>
</evidence>
<dbReference type="Gene3D" id="3.60.21.10">
    <property type="match status" value="1"/>
</dbReference>
<sequence length="369" mass="41900">MKAKGYGNQMAEKYLKVMIEKVKPDLCILTGDILDGRPFGEYKRLDWKETFLSFIDPLIKNKIYWSYTPGNHDDDGSPYTRKDLLAIYGLPYCFSKGAKKWDHTVTVGPNPFECVRLWLFDSGENSPDPKLKYTSFSLDAVHEYKLISKKLREQKEKAVGLAFFHIPLPEYSYNKPMVGTLGLFDAARRKGNVPAVAKWCPWLVRLFGFQRVSGSSNLQSGLYEAFLWERNILATFCGHDHYNDAVMHLYGLYMCYGRVCSNTPPVTWEGAGGPLPFDLGARVIEVRGAGKVATWIEGEDGPEKNSLIVMSPEYIPPTSTVRKILCHPWTVKIVNLIIVFMILAYLLYYGDDLTGVDWDDDSEGLIRES</sequence>
<dbReference type="Pfam" id="PF00149">
    <property type="entry name" value="Metallophos"/>
    <property type="match status" value="1"/>
</dbReference>
<reference evidence="3" key="1">
    <citation type="submission" date="2021-01" db="EMBL/GenBank/DDBJ databases">
        <authorList>
            <person name="Corre E."/>
            <person name="Pelletier E."/>
            <person name="Niang G."/>
            <person name="Scheremetjew M."/>
            <person name="Finn R."/>
            <person name="Kale V."/>
            <person name="Holt S."/>
            <person name="Cochrane G."/>
            <person name="Meng A."/>
            <person name="Brown T."/>
            <person name="Cohen L."/>
        </authorList>
    </citation>
    <scope>NUCLEOTIDE SEQUENCE</scope>
    <source>
        <strain evidence="3">CCMP2058</strain>
    </source>
</reference>
<name>A0A7S0DJL5_9EUKA</name>
<dbReference type="AlphaFoldDB" id="A0A7S0DJL5"/>
<dbReference type="SUPFAM" id="SSF56300">
    <property type="entry name" value="Metallo-dependent phosphatases"/>
    <property type="match status" value="1"/>
</dbReference>
<dbReference type="InterPro" id="IPR029052">
    <property type="entry name" value="Metallo-depent_PP-like"/>
</dbReference>
<feature type="domain" description="Calcineurin-like phosphoesterase" evidence="2">
    <location>
        <begin position="12"/>
        <end position="173"/>
    </location>
</feature>
<keyword evidence="1" id="KW-0472">Membrane</keyword>
<evidence type="ECO:0000256" key="1">
    <source>
        <dbReference type="SAM" id="Phobius"/>
    </source>
</evidence>
<evidence type="ECO:0000259" key="2">
    <source>
        <dbReference type="Pfam" id="PF00149"/>
    </source>
</evidence>